<protein>
    <submittedName>
        <fullName evidence="2">Uncharacterized protein</fullName>
    </submittedName>
</protein>
<dbReference type="OrthoDB" id="10029595at2759"/>
<evidence type="ECO:0000313" key="5">
    <source>
        <dbReference type="Proteomes" id="UP000663829"/>
    </source>
</evidence>
<dbReference type="EMBL" id="CAJOBC010088324">
    <property type="protein sequence ID" value="CAF4367165.1"/>
    <property type="molecule type" value="Genomic_DNA"/>
</dbReference>
<sequence length="170" mass="19989">MSEKERYKPLDILNITNGTCYQYLTTCYQNQNPTMCLDWREICDEINECYPEREYRCQNGQCVDKSLFEYSRQPVCTDGSDSIKTALSFARPLLYCAEHICNGRKWSFSCNNGYYARLYPSIIESTCTNGRDLLFTQHILLQNNNYHLPDIKLFIIFIITIIYTITDTIF</sequence>
<accession>A0A815TH57</accession>
<evidence type="ECO:0000313" key="3">
    <source>
        <dbReference type="EMBL" id="CAF4191473.1"/>
    </source>
</evidence>
<organism evidence="2 5">
    <name type="scientific">Didymodactylos carnosus</name>
    <dbReference type="NCBI Taxonomy" id="1234261"/>
    <lineage>
        <taxon>Eukaryota</taxon>
        <taxon>Metazoa</taxon>
        <taxon>Spiralia</taxon>
        <taxon>Gnathifera</taxon>
        <taxon>Rotifera</taxon>
        <taxon>Eurotatoria</taxon>
        <taxon>Bdelloidea</taxon>
        <taxon>Philodinida</taxon>
        <taxon>Philodinidae</taxon>
        <taxon>Didymodactylos</taxon>
    </lineage>
</organism>
<comment type="caution">
    <text evidence="2">The sequence shown here is derived from an EMBL/GenBank/DDBJ whole genome shotgun (WGS) entry which is preliminary data.</text>
</comment>
<keyword evidence="5" id="KW-1185">Reference proteome</keyword>
<dbReference type="Proteomes" id="UP000681722">
    <property type="component" value="Unassembled WGS sequence"/>
</dbReference>
<dbReference type="EMBL" id="CAJOBA010046604">
    <property type="protein sequence ID" value="CAF4191473.1"/>
    <property type="molecule type" value="Genomic_DNA"/>
</dbReference>
<gene>
    <name evidence="2" type="ORF">GPM918_LOCUS36894</name>
    <name evidence="1" type="ORF">OVA965_LOCUS32206</name>
    <name evidence="4" type="ORF">SRO942_LOCUS37646</name>
    <name evidence="3" type="ORF">TMI583_LOCUS33062</name>
</gene>
<proteinExistence type="predicted"/>
<dbReference type="Proteomes" id="UP000682733">
    <property type="component" value="Unassembled WGS sequence"/>
</dbReference>
<evidence type="ECO:0000313" key="4">
    <source>
        <dbReference type="EMBL" id="CAF4367165.1"/>
    </source>
</evidence>
<dbReference type="EMBL" id="CAJNOK010024910">
    <property type="protein sequence ID" value="CAF1383190.1"/>
    <property type="molecule type" value="Genomic_DNA"/>
</dbReference>
<dbReference type="EMBL" id="CAJNOQ010022796">
    <property type="protein sequence ID" value="CAF1505963.1"/>
    <property type="molecule type" value="Genomic_DNA"/>
</dbReference>
<name>A0A815TH57_9BILA</name>
<reference evidence="2" key="1">
    <citation type="submission" date="2021-02" db="EMBL/GenBank/DDBJ databases">
        <authorList>
            <person name="Nowell W R."/>
        </authorList>
    </citation>
    <scope>NUCLEOTIDE SEQUENCE</scope>
</reference>
<dbReference type="AlphaFoldDB" id="A0A815TH57"/>
<evidence type="ECO:0000313" key="2">
    <source>
        <dbReference type="EMBL" id="CAF1505963.1"/>
    </source>
</evidence>
<dbReference type="Proteomes" id="UP000663829">
    <property type="component" value="Unassembled WGS sequence"/>
</dbReference>
<dbReference type="Proteomes" id="UP000677228">
    <property type="component" value="Unassembled WGS sequence"/>
</dbReference>
<evidence type="ECO:0000313" key="1">
    <source>
        <dbReference type="EMBL" id="CAF1383190.1"/>
    </source>
</evidence>